<dbReference type="EMBL" id="GL883078">
    <property type="protein sequence ID" value="EGF91109.1"/>
    <property type="molecule type" value="Genomic_DNA"/>
</dbReference>
<keyword evidence="3" id="KW-1185">Reference proteome</keyword>
<evidence type="ECO:0000313" key="2">
    <source>
        <dbReference type="EMBL" id="EGF91109.1"/>
    </source>
</evidence>
<dbReference type="PANTHER" id="PTHR43690">
    <property type="entry name" value="NARDILYSIN"/>
    <property type="match status" value="1"/>
</dbReference>
<gene>
    <name evidence="2" type="ORF">ABI_25230</name>
</gene>
<dbReference type="AlphaFoldDB" id="F4QP51"/>
<sequence>MNRLKAEGVTAGELAEFIAVSDAQMENLVRTHKTRFGFDIAEDILSGLIYDNVFETATQLRADWARVKPALTVAGVKAKAGIIFNSDNILLSREGEDKAVLDETALVAAFAEAEATPDAGPAVEAASLAWPYTQFGPGSRVEQKTRDDTLSYTHYVLENGVRVNIRPNSLVKNQILVKVRFEGGYLLFSPQEQISLAQLAFYDLQSGGLGKMSQSQLGKTLSTRSVTFDYDLEDDAAVMTGDTTRDSFATQMQLLMAYTVDPGFRPEMFENVRGLLGSMYQQVRGTPGMAMGFASSAWLSGNDPRYVLPDEAQMQQRTPRDIEAIIRRTITGVPVEITIAGDIREEAALEQVRRTFGNLPKVPDKVTVAPGADKVRLPADRTPQVFHHEGRPDQSISLVVFPTTDALANPADTRGMRILAEIFNARLEEDLRQRQGLTYDTYVGLTASETMKGYGYIAAQGTIPPDKDAIFYDTVLKIAADIVGKGVTAAELERARNPMIQYLNDDTKNNEDWYRTLGGLFGNPVLWDYRVSEFRKYTSITQGDINTLARRWLKPEAVLRARAVREEP</sequence>
<dbReference type="GO" id="GO:0046872">
    <property type="term" value="F:metal ion binding"/>
    <property type="evidence" value="ECO:0007669"/>
    <property type="project" value="InterPro"/>
</dbReference>
<feature type="domain" description="Peptidase M16 C-terminal" evidence="1">
    <location>
        <begin position="328"/>
        <end position="497"/>
    </location>
</feature>
<accession>F4QP51</accession>
<dbReference type="Pfam" id="PF05193">
    <property type="entry name" value="Peptidase_M16_C"/>
    <property type="match status" value="1"/>
</dbReference>
<reference evidence="3" key="1">
    <citation type="submission" date="2011-03" db="EMBL/GenBank/DDBJ databases">
        <title>Draft genome sequence of Brevundimonas diminuta.</title>
        <authorList>
            <person name="Brown P.J.B."/>
            <person name="Buechlein A."/>
            <person name="Hemmerich C."/>
            <person name="Brun Y.V."/>
        </authorList>
    </citation>
    <scope>NUCLEOTIDE SEQUENCE [LARGE SCALE GENOMIC DNA]</scope>
    <source>
        <strain evidence="3">C19</strain>
    </source>
</reference>
<dbReference type="Gene3D" id="3.30.830.10">
    <property type="entry name" value="Metalloenzyme, LuxS/M16 peptidase-like"/>
    <property type="match status" value="2"/>
</dbReference>
<evidence type="ECO:0000259" key="1">
    <source>
        <dbReference type="Pfam" id="PF05193"/>
    </source>
</evidence>
<proteinExistence type="predicted"/>
<dbReference type="eggNOG" id="COG0612">
    <property type="taxonomic scope" value="Bacteria"/>
</dbReference>
<dbReference type="InterPro" id="IPR007863">
    <property type="entry name" value="Peptidase_M16_C"/>
</dbReference>
<dbReference type="PANTHER" id="PTHR43690:SF17">
    <property type="entry name" value="PROTEIN YHJJ"/>
    <property type="match status" value="1"/>
</dbReference>
<dbReference type="HOGENOM" id="CLU_479548_0_0_5"/>
<protein>
    <submittedName>
        <fullName evidence="2">Peptidase M16 inactive domain protein</fullName>
    </submittedName>
</protein>
<organism evidence="2 3">
    <name type="scientific">Asticcacaulis biprosthecium C19</name>
    <dbReference type="NCBI Taxonomy" id="715226"/>
    <lineage>
        <taxon>Bacteria</taxon>
        <taxon>Pseudomonadati</taxon>
        <taxon>Pseudomonadota</taxon>
        <taxon>Alphaproteobacteria</taxon>
        <taxon>Caulobacterales</taxon>
        <taxon>Caulobacteraceae</taxon>
        <taxon>Asticcacaulis</taxon>
    </lineage>
</organism>
<dbReference type="SUPFAM" id="SSF63411">
    <property type="entry name" value="LuxS/MPP-like metallohydrolase"/>
    <property type="match status" value="2"/>
</dbReference>
<evidence type="ECO:0000313" key="3">
    <source>
        <dbReference type="Proteomes" id="UP000006512"/>
    </source>
</evidence>
<dbReference type="STRING" id="715226.ABI_25230"/>
<dbReference type="Proteomes" id="UP000006512">
    <property type="component" value="Unassembled WGS sequence"/>
</dbReference>
<name>F4QP51_9CAUL</name>
<dbReference type="InterPro" id="IPR011249">
    <property type="entry name" value="Metalloenz_LuxS/M16"/>
</dbReference>
<dbReference type="InterPro" id="IPR050626">
    <property type="entry name" value="Peptidase_M16"/>
</dbReference>